<keyword evidence="6 7" id="KW-0413">Isomerase</keyword>
<evidence type="ECO:0000313" key="11">
    <source>
        <dbReference type="Proteomes" id="UP000037939"/>
    </source>
</evidence>
<dbReference type="AlphaFoldDB" id="A0A0N0GQT6"/>
<evidence type="ECO:0000256" key="1">
    <source>
        <dbReference type="ARBA" id="ARBA00000971"/>
    </source>
</evidence>
<comment type="similarity">
    <text evidence="2">Belongs to the PpiC/parvulin rotamase family.</text>
</comment>
<keyword evidence="5 7" id="KW-0697">Rotamase</keyword>
<dbReference type="STRING" id="857265.WG78_00225"/>
<dbReference type="GO" id="GO:0003755">
    <property type="term" value="F:peptidyl-prolyl cis-trans isomerase activity"/>
    <property type="evidence" value="ECO:0007669"/>
    <property type="project" value="UniProtKB-KW"/>
</dbReference>
<evidence type="ECO:0000256" key="2">
    <source>
        <dbReference type="ARBA" id="ARBA00007656"/>
    </source>
</evidence>
<keyword evidence="11" id="KW-1185">Reference proteome</keyword>
<dbReference type="InterPro" id="IPR046357">
    <property type="entry name" value="PPIase_dom_sf"/>
</dbReference>
<comment type="catalytic activity">
    <reaction evidence="1">
        <text>[protein]-peptidylproline (omega=180) = [protein]-peptidylproline (omega=0)</text>
        <dbReference type="Rhea" id="RHEA:16237"/>
        <dbReference type="Rhea" id="RHEA-COMP:10747"/>
        <dbReference type="Rhea" id="RHEA-COMP:10748"/>
        <dbReference type="ChEBI" id="CHEBI:83833"/>
        <dbReference type="ChEBI" id="CHEBI:83834"/>
        <dbReference type="EC" id="5.2.1.8"/>
    </reaction>
</comment>
<reference evidence="10 11" key="1">
    <citation type="submission" date="2015-07" db="EMBL/GenBank/DDBJ databases">
        <title>Draft genome sequence of the Amantichitinum ursilacus IGB-41, a new chitin-degrading bacterium.</title>
        <authorList>
            <person name="Kirstahler P."/>
            <person name="Guenther M."/>
            <person name="Grumaz C."/>
            <person name="Rupp S."/>
            <person name="Zibek S."/>
            <person name="Sohn K."/>
        </authorList>
    </citation>
    <scope>NUCLEOTIDE SEQUENCE [LARGE SCALE GENOMIC DNA]</scope>
    <source>
        <strain evidence="10 11">IGB-41</strain>
    </source>
</reference>
<comment type="caution">
    <text evidence="10">The sequence shown here is derived from an EMBL/GenBank/DDBJ whole genome shotgun (WGS) entry which is preliminary data.</text>
</comment>
<evidence type="ECO:0000256" key="3">
    <source>
        <dbReference type="ARBA" id="ARBA00013194"/>
    </source>
</evidence>
<gene>
    <name evidence="10" type="ORF">WG78_00225</name>
</gene>
<dbReference type="Gene3D" id="3.10.50.40">
    <property type="match status" value="1"/>
</dbReference>
<evidence type="ECO:0000259" key="9">
    <source>
        <dbReference type="PROSITE" id="PS50198"/>
    </source>
</evidence>
<dbReference type="OrthoDB" id="9769613at2"/>
<dbReference type="SUPFAM" id="SSF54534">
    <property type="entry name" value="FKBP-like"/>
    <property type="match status" value="1"/>
</dbReference>
<evidence type="ECO:0000256" key="4">
    <source>
        <dbReference type="ARBA" id="ARBA00022729"/>
    </source>
</evidence>
<name>A0A0N0GQT6_9NEIS</name>
<dbReference type="InterPro" id="IPR000297">
    <property type="entry name" value="PPIase_PpiC"/>
</dbReference>
<protein>
    <recommendedName>
        <fullName evidence="3">peptidylprolyl isomerase</fullName>
        <ecNumber evidence="3">5.2.1.8</ecNumber>
    </recommendedName>
</protein>
<dbReference type="PANTHER" id="PTHR47245">
    <property type="entry name" value="PEPTIDYLPROLYL ISOMERASE"/>
    <property type="match status" value="1"/>
</dbReference>
<feature type="chain" id="PRO_5007778779" description="peptidylprolyl isomerase" evidence="8">
    <location>
        <begin position="28"/>
        <end position="311"/>
    </location>
</feature>
<dbReference type="Proteomes" id="UP000037939">
    <property type="component" value="Unassembled WGS sequence"/>
</dbReference>
<dbReference type="PANTHER" id="PTHR47245:SF1">
    <property type="entry name" value="FOLDASE PROTEIN PRSA"/>
    <property type="match status" value="1"/>
</dbReference>
<keyword evidence="4 8" id="KW-0732">Signal</keyword>
<dbReference type="EMBL" id="LAQT01000001">
    <property type="protein sequence ID" value="KPC55038.1"/>
    <property type="molecule type" value="Genomic_DNA"/>
</dbReference>
<evidence type="ECO:0000313" key="10">
    <source>
        <dbReference type="EMBL" id="KPC55038.1"/>
    </source>
</evidence>
<evidence type="ECO:0000256" key="5">
    <source>
        <dbReference type="ARBA" id="ARBA00023110"/>
    </source>
</evidence>
<accession>A0A0N0GQT6</accession>
<dbReference type="InterPro" id="IPR050245">
    <property type="entry name" value="PrsA_foldase"/>
</dbReference>
<proteinExistence type="inferred from homology"/>
<sequence length="311" mass="34098">MTLSNRLNPLKSALLLSTALLCGQALAAPAAIVNGDSIDESDVAIIQRARVAIGECSANSSRAACSRNGSLKRLIRMTMDRQYLNTLLKAPTAISQLPEFGALSRLLTTDDAYWYAAALIPPAKPVVTEARIAELYAKELMQNEAKRSYSVQRAIFSSSALAEQFHKRLSADPERFREEGNPLLPKAMRPAYESDRVTLQQMQDYDPAFTKAVLALKKGEISAPIKTVGGWEVVKLNSLGPEPLPPLAEIHDKLKARLENQDKSRNYDPFEATRKAAVIKIAPTPGQPLVDVRWPDLGMNADECGCDFSFS</sequence>
<dbReference type="EC" id="5.2.1.8" evidence="3"/>
<evidence type="ECO:0000256" key="8">
    <source>
        <dbReference type="SAM" id="SignalP"/>
    </source>
</evidence>
<evidence type="ECO:0000256" key="7">
    <source>
        <dbReference type="PROSITE-ProRule" id="PRU00278"/>
    </source>
</evidence>
<dbReference type="PROSITE" id="PS50198">
    <property type="entry name" value="PPIC_PPIASE_2"/>
    <property type="match status" value="1"/>
</dbReference>
<evidence type="ECO:0000256" key="6">
    <source>
        <dbReference type="ARBA" id="ARBA00023235"/>
    </source>
</evidence>
<feature type="domain" description="PpiC" evidence="9">
    <location>
        <begin position="132"/>
        <end position="238"/>
    </location>
</feature>
<feature type="signal peptide" evidence="8">
    <location>
        <begin position="1"/>
        <end position="27"/>
    </location>
</feature>
<organism evidence="10 11">
    <name type="scientific">Amantichitinum ursilacus</name>
    <dbReference type="NCBI Taxonomy" id="857265"/>
    <lineage>
        <taxon>Bacteria</taxon>
        <taxon>Pseudomonadati</taxon>
        <taxon>Pseudomonadota</taxon>
        <taxon>Betaproteobacteria</taxon>
        <taxon>Neisseriales</taxon>
        <taxon>Chitinibacteraceae</taxon>
        <taxon>Amantichitinum</taxon>
    </lineage>
</organism>
<dbReference type="Pfam" id="PF13145">
    <property type="entry name" value="Rotamase_2"/>
    <property type="match status" value="1"/>
</dbReference>